<keyword evidence="4 7" id="KW-0560">Oxidoreductase</keyword>
<dbReference type="Pfam" id="PF08125">
    <property type="entry name" value="Mannitol_dh_C"/>
    <property type="match status" value="1"/>
</dbReference>
<reference evidence="10 11" key="1">
    <citation type="submission" date="2021-03" db="EMBL/GenBank/DDBJ databases">
        <title>Genomic Encyclopedia of Type Strains, Phase IV (KMG-IV): sequencing the most valuable type-strain genomes for metagenomic binning, comparative biology and taxonomic classification.</title>
        <authorList>
            <person name="Goeker M."/>
        </authorList>
    </citation>
    <scope>NUCLEOTIDE SEQUENCE [LARGE SCALE GENOMIC DNA]</scope>
    <source>
        <strain evidence="10 11">DSM 26675</strain>
    </source>
</reference>
<dbReference type="Pfam" id="PF01232">
    <property type="entry name" value="Mannitol_dh"/>
    <property type="match status" value="1"/>
</dbReference>
<dbReference type="InterPro" id="IPR023028">
    <property type="entry name" value="Mannitol_1_phos_5_DH"/>
</dbReference>
<dbReference type="NCBIfam" id="NF002649">
    <property type="entry name" value="PRK02318.2-1"/>
    <property type="match status" value="1"/>
</dbReference>
<evidence type="ECO:0000256" key="7">
    <source>
        <dbReference type="HAMAP-Rule" id="MF_00196"/>
    </source>
</evidence>
<dbReference type="InterPro" id="IPR013328">
    <property type="entry name" value="6PGD_dom2"/>
</dbReference>
<evidence type="ECO:0000256" key="5">
    <source>
        <dbReference type="ARBA" id="ARBA00023027"/>
    </source>
</evidence>
<proteinExistence type="inferred from homology"/>
<comment type="catalytic activity">
    <reaction evidence="6 7">
        <text>D-mannitol 1-phosphate + NAD(+) = beta-D-fructose 6-phosphate + NADH + H(+)</text>
        <dbReference type="Rhea" id="RHEA:19661"/>
        <dbReference type="ChEBI" id="CHEBI:15378"/>
        <dbReference type="ChEBI" id="CHEBI:57540"/>
        <dbReference type="ChEBI" id="CHEBI:57634"/>
        <dbReference type="ChEBI" id="CHEBI:57945"/>
        <dbReference type="ChEBI" id="CHEBI:61381"/>
        <dbReference type="EC" id="1.1.1.17"/>
    </reaction>
</comment>
<evidence type="ECO:0000259" key="8">
    <source>
        <dbReference type="Pfam" id="PF01232"/>
    </source>
</evidence>
<dbReference type="SUPFAM" id="SSF51735">
    <property type="entry name" value="NAD(P)-binding Rossmann-fold domains"/>
    <property type="match status" value="1"/>
</dbReference>
<dbReference type="PROSITE" id="PS00974">
    <property type="entry name" value="MANNITOL_DHGENASE"/>
    <property type="match status" value="1"/>
</dbReference>
<dbReference type="PRINTS" id="PR00084">
    <property type="entry name" value="MTLDHDRGNASE"/>
</dbReference>
<dbReference type="PANTHER" id="PTHR30524">
    <property type="entry name" value="MANNITOL-1-PHOSPHATE 5-DEHYDROGENASE"/>
    <property type="match status" value="1"/>
</dbReference>
<dbReference type="NCBIfam" id="NF002652">
    <property type="entry name" value="PRK02318.2-5"/>
    <property type="match status" value="1"/>
</dbReference>
<dbReference type="NCBIfam" id="NF002647">
    <property type="entry name" value="PRK02318.1-3"/>
    <property type="match status" value="1"/>
</dbReference>
<evidence type="ECO:0000259" key="9">
    <source>
        <dbReference type="Pfam" id="PF08125"/>
    </source>
</evidence>
<accession>A0ABS4RFC7</accession>
<name>A0ABS4RFC7_9BACI</name>
<dbReference type="EC" id="1.1.1.17" evidence="2 7"/>
<feature type="domain" description="Mannitol dehydrogenase N-terminal" evidence="8">
    <location>
        <begin position="1"/>
        <end position="196"/>
    </location>
</feature>
<dbReference type="SUPFAM" id="SSF48179">
    <property type="entry name" value="6-phosphogluconate dehydrogenase C-terminal domain-like"/>
    <property type="match status" value="1"/>
</dbReference>
<dbReference type="Gene3D" id="3.40.50.720">
    <property type="entry name" value="NAD(P)-binding Rossmann-like Domain"/>
    <property type="match status" value="1"/>
</dbReference>
<dbReference type="HAMAP" id="MF_00196">
    <property type="entry name" value="Mannitol_dehydrog"/>
    <property type="match status" value="1"/>
</dbReference>
<dbReference type="GO" id="GO:0008926">
    <property type="term" value="F:mannitol-1-phosphate 5-dehydrogenase activity"/>
    <property type="evidence" value="ECO:0007669"/>
    <property type="project" value="UniProtKB-EC"/>
</dbReference>
<dbReference type="Proteomes" id="UP001519293">
    <property type="component" value="Unassembled WGS sequence"/>
</dbReference>
<evidence type="ECO:0000256" key="2">
    <source>
        <dbReference type="ARBA" id="ARBA00012939"/>
    </source>
</evidence>
<dbReference type="InterPro" id="IPR013131">
    <property type="entry name" value="Mannitol_DH_N"/>
</dbReference>
<evidence type="ECO:0000256" key="1">
    <source>
        <dbReference type="ARBA" id="ARBA00006541"/>
    </source>
</evidence>
<dbReference type="RefSeq" id="WP_066400775.1">
    <property type="nucleotide sequence ID" value="NZ_JAGIKZ010000006.1"/>
</dbReference>
<dbReference type="PANTHER" id="PTHR30524:SF0">
    <property type="entry name" value="ALTRONATE OXIDOREDUCTASE-RELATED"/>
    <property type="match status" value="1"/>
</dbReference>
<dbReference type="InterPro" id="IPR023027">
    <property type="entry name" value="Mannitol_DH_CS"/>
</dbReference>
<dbReference type="InterPro" id="IPR013118">
    <property type="entry name" value="Mannitol_DH_C"/>
</dbReference>
<evidence type="ECO:0000256" key="6">
    <source>
        <dbReference type="ARBA" id="ARBA00048615"/>
    </source>
</evidence>
<keyword evidence="5 7" id="KW-0520">NAD</keyword>
<comment type="similarity">
    <text evidence="1 7">Belongs to the mannitol dehydrogenase family.</text>
</comment>
<dbReference type="Gene3D" id="1.10.1040.10">
    <property type="entry name" value="N-(1-d-carboxylethyl)-l-norvaline Dehydrogenase, domain 2"/>
    <property type="match status" value="1"/>
</dbReference>
<evidence type="ECO:0000313" key="11">
    <source>
        <dbReference type="Proteomes" id="UP001519293"/>
    </source>
</evidence>
<gene>
    <name evidence="7" type="primary">mtlD</name>
    <name evidence="10" type="ORF">J2Z40_001579</name>
</gene>
<sequence length="384" mass="43282">MKAVHFGAGNIGRGFIGLLLYQSGFETCFVDVNKEIVDLLNEKRQYTVQLANEAQEQFSVENVYGINSVENPEQVAEAIAHSDLVTAAVGPTILPMIAGAIANGLKKRLTQTKKELTIIACENMIGGSALLKEKIYEQLTDDERGQFDQYYSFPNAAVDRIVPNQINEDKLMVTVEPFYEWIVDQSEIKGVNPPIHGITFVEDLQPYIERKLFTVNTGHAVVAYLGYSAGIPYIAESLQNKEIREMTACILQETSKYLITKYSFDRKAHMDYVEKIIQRFANPYISDETTRVGRSPIRKLNKNDRLIRPATQYVEMFHETPNCLAKGIAAALSYDYLNDPEAKEIQEKIQQKGVENAIETFTGLKADTDLFTAVCNNYYELVSK</sequence>
<evidence type="ECO:0000256" key="3">
    <source>
        <dbReference type="ARBA" id="ARBA00016219"/>
    </source>
</evidence>
<evidence type="ECO:0000256" key="4">
    <source>
        <dbReference type="ARBA" id="ARBA00023002"/>
    </source>
</evidence>
<evidence type="ECO:0000313" key="10">
    <source>
        <dbReference type="EMBL" id="MBP2241019.1"/>
    </source>
</evidence>
<protein>
    <recommendedName>
        <fullName evidence="3 7">Mannitol-1-phosphate 5-dehydrogenase</fullName>
        <ecNumber evidence="2 7">1.1.1.17</ecNumber>
    </recommendedName>
</protein>
<dbReference type="InterPro" id="IPR000669">
    <property type="entry name" value="Mannitol_DH"/>
</dbReference>
<dbReference type="NCBIfam" id="NF002646">
    <property type="entry name" value="PRK02318.1-2"/>
    <property type="match status" value="1"/>
</dbReference>
<comment type="caution">
    <text evidence="10">The sequence shown here is derived from an EMBL/GenBank/DDBJ whole genome shotgun (WGS) entry which is preliminary data.</text>
</comment>
<dbReference type="InterPro" id="IPR008927">
    <property type="entry name" value="6-PGluconate_DH-like_C_sf"/>
</dbReference>
<organism evidence="10 11">
    <name type="scientific">Cytobacillus eiseniae</name>
    <dbReference type="NCBI Taxonomy" id="762947"/>
    <lineage>
        <taxon>Bacteria</taxon>
        <taxon>Bacillati</taxon>
        <taxon>Bacillota</taxon>
        <taxon>Bacilli</taxon>
        <taxon>Bacillales</taxon>
        <taxon>Bacillaceae</taxon>
        <taxon>Cytobacillus</taxon>
    </lineage>
</organism>
<feature type="domain" description="Mannitol dehydrogenase C-terminal" evidence="9">
    <location>
        <begin position="203"/>
        <end position="380"/>
    </location>
</feature>
<dbReference type="InterPro" id="IPR036291">
    <property type="entry name" value="NAD(P)-bd_dom_sf"/>
</dbReference>
<feature type="binding site" evidence="7">
    <location>
        <begin position="3"/>
        <end position="14"/>
    </location>
    <ligand>
        <name>NAD(+)</name>
        <dbReference type="ChEBI" id="CHEBI:57540"/>
    </ligand>
</feature>
<dbReference type="EMBL" id="JAGIKZ010000006">
    <property type="protein sequence ID" value="MBP2241019.1"/>
    <property type="molecule type" value="Genomic_DNA"/>
</dbReference>
<keyword evidence="11" id="KW-1185">Reference proteome</keyword>